<dbReference type="AlphaFoldDB" id="K8Z7V9"/>
<dbReference type="InterPro" id="IPR004038">
    <property type="entry name" value="Ribosomal_eL8/eL30/eS12/Gad45"/>
</dbReference>
<dbReference type="SUPFAM" id="SSF55315">
    <property type="entry name" value="L30e-like"/>
    <property type="match status" value="1"/>
</dbReference>
<name>K8Z7V9_9ENTE</name>
<dbReference type="PATRIC" id="fig|1234409.3.peg.1187"/>
<evidence type="ECO:0000313" key="2">
    <source>
        <dbReference type="EMBL" id="EKU26960.1"/>
    </source>
</evidence>
<reference evidence="2 3" key="1">
    <citation type="journal article" date="2013" name="Genome Announc.">
        <title>Draft Genome Sequence of Catellicoccus marimammalium, a Novel Species Commonly Found in Gull Feces.</title>
        <authorList>
            <person name="Weigand M.R."/>
            <person name="Ryu H."/>
            <person name="Bozcek L."/>
            <person name="Konstantinidis K.T."/>
            <person name="Santo Domingo J.W."/>
        </authorList>
    </citation>
    <scope>NUCLEOTIDE SEQUENCE [LARGE SCALE GENOMIC DNA]</scope>
    <source>
        <strain evidence="2 3">M35/04/3</strain>
    </source>
</reference>
<organism evidence="2 3">
    <name type="scientific">Catellicoccus marimammalium M35/04/3</name>
    <dbReference type="NCBI Taxonomy" id="1234409"/>
    <lineage>
        <taxon>Bacteria</taxon>
        <taxon>Bacillati</taxon>
        <taxon>Bacillota</taxon>
        <taxon>Bacilli</taxon>
        <taxon>Lactobacillales</taxon>
        <taxon>Enterococcaceae</taxon>
        <taxon>Catellicoccus</taxon>
    </lineage>
</organism>
<keyword evidence="2" id="KW-0689">Ribosomal protein</keyword>
<sequence>MDPKQKLLNLLGIAQRAAQLVTGESLTLEAIRKKRIALVFVASDASENTKKQFCDKAKYYQIPLFMPYTSLELSQAIGQKRSVIGIRDKGFAKKIKEYLAEIE</sequence>
<dbReference type="Proteomes" id="UP000016057">
    <property type="component" value="Unassembled WGS sequence"/>
</dbReference>
<dbReference type="GO" id="GO:0005840">
    <property type="term" value="C:ribosome"/>
    <property type="evidence" value="ECO:0007669"/>
    <property type="project" value="UniProtKB-KW"/>
</dbReference>
<dbReference type="EMBL" id="AMYT01000022">
    <property type="protein sequence ID" value="EKU26960.1"/>
    <property type="molecule type" value="Genomic_DNA"/>
</dbReference>
<gene>
    <name evidence="2" type="ORF">C683_1235</name>
</gene>
<dbReference type="STRING" id="1234409.C683_1235"/>
<proteinExistence type="predicted"/>
<dbReference type="Gene3D" id="3.30.1330.30">
    <property type="match status" value="1"/>
</dbReference>
<dbReference type="InterPro" id="IPR029064">
    <property type="entry name" value="Ribosomal_eL30-like_sf"/>
</dbReference>
<evidence type="ECO:0000259" key="1">
    <source>
        <dbReference type="Pfam" id="PF01248"/>
    </source>
</evidence>
<dbReference type="RefSeq" id="WP_009492100.1">
    <property type="nucleotide sequence ID" value="NZ_AMYT01000022.1"/>
</dbReference>
<keyword evidence="3" id="KW-1185">Reference proteome</keyword>
<feature type="domain" description="Ribosomal protein eL8/eL30/eS12/Gadd45" evidence="1">
    <location>
        <begin position="6"/>
        <end position="94"/>
    </location>
</feature>
<dbReference type="OrthoDB" id="9794863at2"/>
<protein>
    <submittedName>
        <fullName evidence="2">Ribosomal protein L7Ae family protein</fullName>
    </submittedName>
</protein>
<comment type="caution">
    <text evidence="2">The sequence shown here is derived from an EMBL/GenBank/DDBJ whole genome shotgun (WGS) entry which is preliminary data.</text>
</comment>
<dbReference type="NCBIfam" id="NF005585">
    <property type="entry name" value="PRK07283.1"/>
    <property type="match status" value="1"/>
</dbReference>
<keyword evidence="2" id="KW-0687">Ribonucleoprotein</keyword>
<evidence type="ECO:0000313" key="3">
    <source>
        <dbReference type="Proteomes" id="UP000016057"/>
    </source>
</evidence>
<dbReference type="Pfam" id="PF01248">
    <property type="entry name" value="Ribosomal_L7Ae"/>
    <property type="match status" value="1"/>
</dbReference>
<dbReference type="eggNOG" id="COG1358">
    <property type="taxonomic scope" value="Bacteria"/>
</dbReference>
<accession>K8Z7V9</accession>